<reference evidence="4" key="1">
    <citation type="journal article" date="2014" name="Nat. Commun.">
        <title>The tobacco genome sequence and its comparison with those of tomato and potato.</title>
        <authorList>
            <person name="Sierro N."/>
            <person name="Battey J.N."/>
            <person name="Ouadi S."/>
            <person name="Bakaher N."/>
            <person name="Bovet L."/>
            <person name="Willig A."/>
            <person name="Goepfert S."/>
            <person name="Peitsch M.C."/>
            <person name="Ivanov N.V."/>
        </authorList>
    </citation>
    <scope>NUCLEOTIDE SEQUENCE [LARGE SCALE GENOMIC DNA]</scope>
</reference>
<evidence type="ECO:0000256" key="2">
    <source>
        <dbReference type="ARBA" id="ARBA00022734"/>
    </source>
</evidence>
<dbReference type="SMR" id="A0A1S3XTJ6"/>
<dbReference type="Proteomes" id="UP000790787">
    <property type="component" value="Chromosome 18"/>
</dbReference>
<dbReference type="STRING" id="4097.A0A1S3XTJ6"/>
<dbReference type="PANTHER" id="PTHR47293">
    <property type="entry name" value="JACALIN-RELATED LECTIN 3"/>
    <property type="match status" value="1"/>
</dbReference>
<dbReference type="SUPFAM" id="SSF51101">
    <property type="entry name" value="Mannose-binding lectins"/>
    <property type="match status" value="1"/>
</dbReference>
<dbReference type="AlphaFoldDB" id="A0A1S3XTJ6"/>
<dbReference type="SMART" id="SM00915">
    <property type="entry name" value="Jacalin"/>
    <property type="match status" value="1"/>
</dbReference>
<accession>A0A1S3XTJ6</accession>
<gene>
    <name evidence="5" type="primary">LOC107768601</name>
</gene>
<dbReference type="RefSeq" id="XP_016443209.1">
    <property type="nucleotide sequence ID" value="XM_016587723.1"/>
</dbReference>
<dbReference type="PANTHER" id="PTHR47293:SF81">
    <property type="entry name" value="INACTIVE PROTEIN RESTRICTED TEV MOVEMENT 1-LIKE"/>
    <property type="match status" value="1"/>
</dbReference>
<name>A0A1S3XTJ6_TOBAC</name>
<keyword evidence="2" id="KW-0430">Lectin</keyword>
<dbReference type="Gene3D" id="2.100.10.30">
    <property type="entry name" value="Jacalin-like lectin domain"/>
    <property type="match status" value="1"/>
</dbReference>
<dbReference type="OMA" id="THGNAIN"/>
<comment type="similarity">
    <text evidence="1">Belongs to the jacalin lectin family.</text>
</comment>
<evidence type="ECO:0000313" key="5">
    <source>
        <dbReference type="RefSeq" id="XP_016443209.1"/>
    </source>
</evidence>
<dbReference type="KEGG" id="nta:107768601"/>
<dbReference type="OrthoDB" id="581739at2759"/>
<dbReference type="InterPro" id="IPR036404">
    <property type="entry name" value="Jacalin-like_lectin_dom_sf"/>
</dbReference>
<evidence type="ECO:0000256" key="1">
    <source>
        <dbReference type="ARBA" id="ARBA00006568"/>
    </source>
</evidence>
<protein>
    <submittedName>
        <fullName evidence="5">Inactive protein RESTRICTED TEV MOVEMENT 1-like</fullName>
    </submittedName>
</protein>
<dbReference type="Pfam" id="PF01419">
    <property type="entry name" value="Jacalin"/>
    <property type="match status" value="1"/>
</dbReference>
<keyword evidence="4" id="KW-1185">Reference proteome</keyword>
<dbReference type="PROSITE" id="PS51752">
    <property type="entry name" value="JACALIN_LECTIN"/>
    <property type="match status" value="1"/>
</dbReference>
<organism evidence="4 5">
    <name type="scientific">Nicotiana tabacum</name>
    <name type="common">Common tobacco</name>
    <dbReference type="NCBI Taxonomy" id="4097"/>
    <lineage>
        <taxon>Eukaryota</taxon>
        <taxon>Viridiplantae</taxon>
        <taxon>Streptophyta</taxon>
        <taxon>Embryophyta</taxon>
        <taxon>Tracheophyta</taxon>
        <taxon>Spermatophyta</taxon>
        <taxon>Magnoliopsida</taxon>
        <taxon>eudicotyledons</taxon>
        <taxon>Gunneridae</taxon>
        <taxon>Pentapetalae</taxon>
        <taxon>asterids</taxon>
        <taxon>lamiids</taxon>
        <taxon>Solanales</taxon>
        <taxon>Solanaceae</taxon>
        <taxon>Nicotianoideae</taxon>
        <taxon>Nicotianeae</taxon>
        <taxon>Nicotiana</taxon>
    </lineage>
</organism>
<feature type="domain" description="Jacalin-type lectin" evidence="3">
    <location>
        <begin position="1"/>
        <end position="149"/>
    </location>
</feature>
<dbReference type="InterPro" id="IPR001229">
    <property type="entry name" value="Jacalin-like_lectin_dom"/>
</dbReference>
<evidence type="ECO:0000313" key="4">
    <source>
        <dbReference type="Proteomes" id="UP000790787"/>
    </source>
</evidence>
<proteinExistence type="inferred from homology"/>
<dbReference type="CDD" id="cd09612">
    <property type="entry name" value="Jacalin"/>
    <property type="match status" value="1"/>
</dbReference>
<dbReference type="RefSeq" id="XP_016443209.1">
    <property type="nucleotide sequence ID" value="XM_016587723.2"/>
</dbReference>
<reference evidence="5" key="2">
    <citation type="submission" date="2025-08" db="UniProtKB">
        <authorList>
            <consortium name="RefSeq"/>
        </authorList>
    </citation>
    <scope>IDENTIFICATION</scope>
    <source>
        <tissue evidence="5">Leaf</tissue>
    </source>
</reference>
<sequence length="167" mass="18868">MIKVCPFIGLNGEIWDDKEDKVVKIFISHGRRVNFIQFLYIKNGFFVLSNKHGGDGGLRFDTIKLDYPSEFITWIRGYYVEFHPTVIQPANYVTSITFGTNKATYGPFGTHESSDTEFDFQFGTDGAFGGFHGTTHIHYLESIGVYIKPITCSTTVENREANNSDVS</sequence>
<dbReference type="GeneID" id="107768601"/>
<dbReference type="GO" id="GO:0030246">
    <property type="term" value="F:carbohydrate binding"/>
    <property type="evidence" value="ECO:0007669"/>
    <property type="project" value="UniProtKB-KW"/>
</dbReference>
<dbReference type="InterPro" id="IPR033734">
    <property type="entry name" value="Jacalin-like_lectin_dom_plant"/>
</dbReference>
<evidence type="ECO:0000259" key="3">
    <source>
        <dbReference type="PROSITE" id="PS51752"/>
    </source>
</evidence>
<dbReference type="PaxDb" id="4097-A0A1S3XTJ6"/>